<keyword evidence="2" id="KW-0479">Metal-binding</keyword>
<reference evidence="6 7" key="1">
    <citation type="submission" date="2013-05" db="EMBL/GenBank/DDBJ databases">
        <title>Drechslerella stenobrocha genome reveals carnivorous origination and mechanical trapping mechanism of predatory fungi.</title>
        <authorList>
            <person name="Liu X."/>
            <person name="Zhang W."/>
            <person name="Liu K."/>
        </authorList>
    </citation>
    <scope>NUCLEOTIDE SEQUENCE [LARGE SCALE GENOMIC DNA]</scope>
    <source>
        <strain evidence="6 7">248</strain>
    </source>
</reference>
<evidence type="ECO:0000256" key="2">
    <source>
        <dbReference type="ARBA" id="ARBA00022723"/>
    </source>
</evidence>
<dbReference type="CDD" id="cd00067">
    <property type="entry name" value="GAL4"/>
    <property type="match status" value="1"/>
</dbReference>
<keyword evidence="3" id="KW-0539">Nucleus</keyword>
<dbReference type="SMART" id="SM00066">
    <property type="entry name" value="GAL4"/>
    <property type="match status" value="1"/>
</dbReference>
<dbReference type="SMART" id="SM00906">
    <property type="entry name" value="Fungal_trans"/>
    <property type="match status" value="1"/>
</dbReference>
<dbReference type="GO" id="GO:0003677">
    <property type="term" value="F:DNA binding"/>
    <property type="evidence" value="ECO:0007669"/>
    <property type="project" value="InterPro"/>
</dbReference>
<sequence length="777" mass="85890">MSSVDSYLSDQTPRGSESDSPSAQAQGISSLPSLKARPITACLTCRNRKVKCDKVYPLCGPCNKSGRECRYDKSAPGAAASYFQGASDGGSSFKSSPTSSVAGSHPLPRLTATSAGVTKHGNAHVAHGSPSTTGKHHQGHGHTHSQGGSKSKVDLQQRISRLEGLLAASVEQLRSGNVAVNIPAGSTGDGQNVGYPGTQAQDVLPVADSHLKIRDGGKTRYIGPLSWISAVETEIDDIKQAILTADEEVPARPLTGDDTAWASRMIFPSPITLMDTANISSYLPTKSHSDLLWQIYRERVHPLVHILHRPSFEHCYEAFWTGRMSSENVRSFVALMFSIFYATVVSMDPPMAIRVCGMERDEQLRIYREATQHALVNARFMESEELSSLQALTLLISTTLQHCGHFQSTAMWVLLAVGFRLARAMGLHRDPSVFPNVGIVEGELRRRLWYYLVQLELYAIGPATTVPAIGADSFDTRLPRNLDDEDIVDGQPLAEDSPGYTEMSHYLFRCLAGRYYLSSLKVTSSLRKVKKDDFHNLIREMQAWGKKLELEWLPNFNNQSAKERLAKKTAILLVHKAILVLYYPFSKPKHRELLPPTVRDNAINAACAVVEMANSMETDPGVGPFVWFFSSFTQYHAAAIILGELLSNPDSQFTKRAWNCLDEMFALSNSPELSWAKSISLSSDWKLCRGLYEKACSTRTWHNIPAVVTMTSSNGYSIPLSTSDRSMSMQELGWTPDIDWSGWDQMMTNALYDDNLFGNPDFQEIGNAYFSSQPLPS</sequence>
<dbReference type="Pfam" id="PF04082">
    <property type="entry name" value="Fungal_trans"/>
    <property type="match status" value="1"/>
</dbReference>
<dbReference type="PROSITE" id="PS00463">
    <property type="entry name" value="ZN2_CY6_FUNGAL_1"/>
    <property type="match status" value="1"/>
</dbReference>
<dbReference type="InterPro" id="IPR050613">
    <property type="entry name" value="Sec_Metabolite_Reg"/>
</dbReference>
<dbReference type="Gene3D" id="4.10.240.10">
    <property type="entry name" value="Zn(2)-C6 fungal-type DNA-binding domain"/>
    <property type="match status" value="1"/>
</dbReference>
<dbReference type="Pfam" id="PF00172">
    <property type="entry name" value="Zn_clus"/>
    <property type="match status" value="1"/>
</dbReference>
<evidence type="ECO:0000259" key="5">
    <source>
        <dbReference type="PROSITE" id="PS50048"/>
    </source>
</evidence>
<evidence type="ECO:0000313" key="6">
    <source>
        <dbReference type="EMBL" id="EWC46760.1"/>
    </source>
</evidence>
<comment type="subcellular location">
    <subcellularLocation>
        <location evidence="1">Nucleus</location>
    </subcellularLocation>
</comment>
<accession>W7ICD5</accession>
<organism evidence="6 7">
    <name type="scientific">Drechslerella stenobrocha 248</name>
    <dbReference type="NCBI Taxonomy" id="1043628"/>
    <lineage>
        <taxon>Eukaryota</taxon>
        <taxon>Fungi</taxon>
        <taxon>Dikarya</taxon>
        <taxon>Ascomycota</taxon>
        <taxon>Pezizomycotina</taxon>
        <taxon>Orbiliomycetes</taxon>
        <taxon>Orbiliales</taxon>
        <taxon>Orbiliaceae</taxon>
        <taxon>Drechslerella</taxon>
    </lineage>
</organism>
<evidence type="ECO:0000256" key="4">
    <source>
        <dbReference type="SAM" id="MobiDB-lite"/>
    </source>
</evidence>
<dbReference type="CDD" id="cd12148">
    <property type="entry name" value="fungal_TF_MHR"/>
    <property type="match status" value="1"/>
</dbReference>
<evidence type="ECO:0000313" key="7">
    <source>
        <dbReference type="Proteomes" id="UP000024837"/>
    </source>
</evidence>
<dbReference type="InterPro" id="IPR001138">
    <property type="entry name" value="Zn2Cys6_DnaBD"/>
</dbReference>
<dbReference type="InterPro" id="IPR036864">
    <property type="entry name" value="Zn2-C6_fun-type_DNA-bd_sf"/>
</dbReference>
<dbReference type="GO" id="GO:0005634">
    <property type="term" value="C:nucleus"/>
    <property type="evidence" value="ECO:0007669"/>
    <property type="project" value="UniProtKB-SubCell"/>
</dbReference>
<dbReference type="GO" id="GO:0008270">
    <property type="term" value="F:zinc ion binding"/>
    <property type="evidence" value="ECO:0007669"/>
    <property type="project" value="InterPro"/>
</dbReference>
<feature type="domain" description="Zn(2)-C6 fungal-type" evidence="5">
    <location>
        <begin position="41"/>
        <end position="71"/>
    </location>
</feature>
<evidence type="ECO:0000256" key="3">
    <source>
        <dbReference type="ARBA" id="ARBA00023242"/>
    </source>
</evidence>
<feature type="region of interest" description="Disordered" evidence="4">
    <location>
        <begin position="86"/>
        <end position="153"/>
    </location>
</feature>
<protein>
    <recommendedName>
        <fullName evidence="5">Zn(2)-C6 fungal-type domain-containing protein</fullName>
    </recommendedName>
</protein>
<dbReference type="PROSITE" id="PS50048">
    <property type="entry name" value="ZN2_CY6_FUNGAL_2"/>
    <property type="match status" value="1"/>
</dbReference>
<dbReference type="GO" id="GO:0006351">
    <property type="term" value="P:DNA-templated transcription"/>
    <property type="evidence" value="ECO:0007669"/>
    <property type="project" value="InterPro"/>
</dbReference>
<dbReference type="Proteomes" id="UP000024837">
    <property type="component" value="Unassembled WGS sequence"/>
</dbReference>
<keyword evidence="7" id="KW-1185">Reference proteome</keyword>
<dbReference type="SUPFAM" id="SSF57701">
    <property type="entry name" value="Zn2/Cys6 DNA-binding domain"/>
    <property type="match status" value="1"/>
</dbReference>
<name>W7ICD5_9PEZI</name>
<dbReference type="OrthoDB" id="3989227at2759"/>
<evidence type="ECO:0000256" key="1">
    <source>
        <dbReference type="ARBA" id="ARBA00004123"/>
    </source>
</evidence>
<dbReference type="AlphaFoldDB" id="W7ICD5"/>
<feature type="compositionally biased region" description="Low complexity" evidence="4">
    <location>
        <begin position="86"/>
        <end position="100"/>
    </location>
</feature>
<feature type="compositionally biased region" description="Basic residues" evidence="4">
    <location>
        <begin position="134"/>
        <end position="143"/>
    </location>
</feature>
<proteinExistence type="predicted"/>
<gene>
    <name evidence="6" type="ORF">DRE_04005</name>
</gene>
<feature type="region of interest" description="Disordered" evidence="4">
    <location>
        <begin position="1"/>
        <end position="31"/>
    </location>
</feature>
<dbReference type="PANTHER" id="PTHR31001">
    <property type="entry name" value="UNCHARACTERIZED TRANSCRIPTIONAL REGULATORY PROTEIN"/>
    <property type="match status" value="1"/>
</dbReference>
<dbReference type="EMBL" id="KI966415">
    <property type="protein sequence ID" value="EWC46760.1"/>
    <property type="molecule type" value="Genomic_DNA"/>
</dbReference>
<dbReference type="InterPro" id="IPR007219">
    <property type="entry name" value="XnlR_reg_dom"/>
</dbReference>
<dbReference type="GO" id="GO:0000981">
    <property type="term" value="F:DNA-binding transcription factor activity, RNA polymerase II-specific"/>
    <property type="evidence" value="ECO:0007669"/>
    <property type="project" value="InterPro"/>
</dbReference>
<dbReference type="HOGENOM" id="CLU_006197_1_0_1"/>